<dbReference type="InParanoid" id="D3B462"/>
<dbReference type="GeneID" id="31358706"/>
<dbReference type="AlphaFoldDB" id="D3B462"/>
<dbReference type="EMBL" id="ADBJ01000010">
    <property type="protein sequence ID" value="EFA84110.1"/>
    <property type="molecule type" value="Genomic_DNA"/>
</dbReference>
<evidence type="ECO:0000313" key="2">
    <source>
        <dbReference type="Proteomes" id="UP000001396"/>
    </source>
</evidence>
<proteinExistence type="predicted"/>
<accession>D3B462</accession>
<dbReference type="Proteomes" id="UP000001396">
    <property type="component" value="Unassembled WGS sequence"/>
</dbReference>
<comment type="caution">
    <text evidence="1">The sequence shown here is derived from an EMBL/GenBank/DDBJ whole genome shotgun (WGS) entry which is preliminary data.</text>
</comment>
<protein>
    <submittedName>
        <fullName evidence="1">Uncharacterized protein</fullName>
    </submittedName>
</protein>
<organism evidence="1 2">
    <name type="scientific">Heterostelium pallidum (strain ATCC 26659 / Pp 5 / PN500)</name>
    <name type="common">Cellular slime mold</name>
    <name type="synonym">Polysphondylium pallidum</name>
    <dbReference type="NCBI Taxonomy" id="670386"/>
    <lineage>
        <taxon>Eukaryota</taxon>
        <taxon>Amoebozoa</taxon>
        <taxon>Evosea</taxon>
        <taxon>Eumycetozoa</taxon>
        <taxon>Dictyostelia</taxon>
        <taxon>Acytosteliales</taxon>
        <taxon>Acytosteliaceae</taxon>
        <taxon>Heterostelium</taxon>
    </lineage>
</organism>
<name>D3B462_HETP5</name>
<dbReference type="RefSeq" id="XP_020436227.1">
    <property type="nucleotide sequence ID" value="XM_020574155.1"/>
</dbReference>
<evidence type="ECO:0000313" key="1">
    <source>
        <dbReference type="EMBL" id="EFA84110.1"/>
    </source>
</evidence>
<gene>
    <name evidence="1" type="ORF">PPL_03183</name>
</gene>
<keyword evidence="2" id="KW-1185">Reference proteome</keyword>
<sequence length="229" mass="26697">MDETPSSEWALVVRDDKGHVHGGFFKNPRHVVPRRQNHFHEHWDGSNLNSKYLIAEIWPDFNGTTIEETFFSYFHLRASQNYGYPDVMWSASKNIEVSIPGVHNIRLLKENQWKDNKFNINLLITYPFLDTSYITTVGLFNTPTNTLSFNTKENTNFMVLSEIIPDMYHVNCNSDVNEQTQLQDDVVSEICPDKNSLFTKYKRNFKSEKFWVYLDSTLLGAAVFNQTSH</sequence>
<reference evidence="1 2" key="1">
    <citation type="journal article" date="2011" name="Genome Res.">
        <title>Phylogeny-wide analysis of social amoeba genomes highlights ancient origins for complex intercellular communication.</title>
        <authorList>
            <person name="Heidel A.J."/>
            <person name="Lawal H.M."/>
            <person name="Felder M."/>
            <person name="Schilde C."/>
            <person name="Helps N.R."/>
            <person name="Tunggal B."/>
            <person name="Rivero F."/>
            <person name="John U."/>
            <person name="Schleicher M."/>
            <person name="Eichinger L."/>
            <person name="Platzer M."/>
            <person name="Noegel A.A."/>
            <person name="Schaap P."/>
            <person name="Gloeckner G."/>
        </authorList>
    </citation>
    <scope>NUCLEOTIDE SEQUENCE [LARGE SCALE GENOMIC DNA]</scope>
    <source>
        <strain evidence="2">ATCC 26659 / Pp 5 / PN500</strain>
    </source>
</reference>